<dbReference type="GO" id="GO:0003984">
    <property type="term" value="F:acetolactate synthase activity"/>
    <property type="evidence" value="ECO:0007669"/>
    <property type="project" value="UniProtKB-EC"/>
</dbReference>
<keyword evidence="12 14" id="KW-0100">Branched-chain amino acid biosynthesis</keyword>
<dbReference type="AlphaFoldDB" id="A0A840V000"/>
<evidence type="ECO:0000259" key="16">
    <source>
        <dbReference type="Pfam" id="PF02775"/>
    </source>
</evidence>
<organism evidence="18 19">
    <name type="scientific">Haloferula luteola</name>
    <dbReference type="NCBI Taxonomy" id="595692"/>
    <lineage>
        <taxon>Bacteria</taxon>
        <taxon>Pseudomonadati</taxon>
        <taxon>Verrucomicrobiota</taxon>
        <taxon>Verrucomicrobiia</taxon>
        <taxon>Verrucomicrobiales</taxon>
        <taxon>Verrucomicrobiaceae</taxon>
        <taxon>Haloferula</taxon>
    </lineage>
</organism>
<evidence type="ECO:0000256" key="5">
    <source>
        <dbReference type="ARBA" id="ARBA00022605"/>
    </source>
</evidence>
<evidence type="ECO:0000256" key="9">
    <source>
        <dbReference type="ARBA" id="ARBA00022827"/>
    </source>
</evidence>
<dbReference type="GO" id="GO:0009097">
    <property type="term" value="P:isoleucine biosynthetic process"/>
    <property type="evidence" value="ECO:0007669"/>
    <property type="project" value="UniProtKB-UniPathway"/>
</dbReference>
<evidence type="ECO:0000259" key="15">
    <source>
        <dbReference type="Pfam" id="PF00205"/>
    </source>
</evidence>
<evidence type="ECO:0000256" key="14">
    <source>
        <dbReference type="RuleBase" id="RU003591"/>
    </source>
</evidence>
<keyword evidence="8 14" id="KW-0479">Metal-binding</keyword>
<dbReference type="GO" id="GO:0005948">
    <property type="term" value="C:acetolactate synthase complex"/>
    <property type="evidence" value="ECO:0007669"/>
    <property type="project" value="TreeGrafter"/>
</dbReference>
<evidence type="ECO:0000259" key="17">
    <source>
        <dbReference type="Pfam" id="PF02776"/>
    </source>
</evidence>
<feature type="domain" description="Thiamine pyrophosphate enzyme TPP-binding" evidence="16">
    <location>
        <begin position="389"/>
        <end position="537"/>
    </location>
</feature>
<dbReference type="EMBL" id="JACHFD010000003">
    <property type="protein sequence ID" value="MBB5350593.1"/>
    <property type="molecule type" value="Genomic_DNA"/>
</dbReference>
<comment type="catalytic activity">
    <reaction evidence="13 14">
        <text>2 pyruvate + H(+) = (2S)-2-acetolactate + CO2</text>
        <dbReference type="Rhea" id="RHEA:25249"/>
        <dbReference type="ChEBI" id="CHEBI:15361"/>
        <dbReference type="ChEBI" id="CHEBI:15378"/>
        <dbReference type="ChEBI" id="CHEBI:16526"/>
        <dbReference type="ChEBI" id="CHEBI:58476"/>
        <dbReference type="EC" id="2.2.1.6"/>
    </reaction>
</comment>
<gene>
    <name evidence="18" type="ORF">HNR46_000821</name>
</gene>
<dbReference type="CDD" id="cd07035">
    <property type="entry name" value="TPP_PYR_POX_like"/>
    <property type="match status" value="1"/>
</dbReference>
<dbReference type="InterPro" id="IPR012001">
    <property type="entry name" value="Thiamin_PyroP_enz_TPP-bd_dom"/>
</dbReference>
<accession>A0A840V000</accession>
<dbReference type="InterPro" id="IPR039368">
    <property type="entry name" value="AHAS_TPP"/>
</dbReference>
<dbReference type="PANTHER" id="PTHR18968:SF13">
    <property type="entry name" value="ACETOLACTATE SYNTHASE CATALYTIC SUBUNIT, MITOCHONDRIAL"/>
    <property type="match status" value="1"/>
</dbReference>
<dbReference type="PANTHER" id="PTHR18968">
    <property type="entry name" value="THIAMINE PYROPHOSPHATE ENZYMES"/>
    <property type="match status" value="1"/>
</dbReference>
<dbReference type="SUPFAM" id="SSF52518">
    <property type="entry name" value="Thiamin diphosphate-binding fold (THDP-binding)"/>
    <property type="match status" value="2"/>
</dbReference>
<keyword evidence="7 14" id="KW-0808">Transferase</keyword>
<dbReference type="Pfam" id="PF02776">
    <property type="entry name" value="TPP_enzyme_N"/>
    <property type="match status" value="1"/>
</dbReference>
<evidence type="ECO:0000256" key="4">
    <source>
        <dbReference type="ARBA" id="ARBA00013145"/>
    </source>
</evidence>
<comment type="pathway">
    <text evidence="1 14">Amino-acid biosynthesis; L-isoleucine biosynthesis; L-isoleucine from 2-oxobutanoate: step 1/4.</text>
</comment>
<dbReference type="EC" id="2.2.1.6" evidence="4 14"/>
<dbReference type="InterPro" id="IPR045229">
    <property type="entry name" value="TPP_enz"/>
</dbReference>
<evidence type="ECO:0000256" key="3">
    <source>
        <dbReference type="ARBA" id="ARBA00007812"/>
    </source>
</evidence>
<dbReference type="GO" id="GO:0050660">
    <property type="term" value="F:flavin adenine dinucleotide binding"/>
    <property type="evidence" value="ECO:0007669"/>
    <property type="project" value="InterPro"/>
</dbReference>
<evidence type="ECO:0000313" key="19">
    <source>
        <dbReference type="Proteomes" id="UP000557717"/>
    </source>
</evidence>
<evidence type="ECO:0000313" key="18">
    <source>
        <dbReference type="EMBL" id="MBB5350593.1"/>
    </source>
</evidence>
<dbReference type="InterPro" id="IPR011766">
    <property type="entry name" value="TPP_enzyme_TPP-bd"/>
</dbReference>
<evidence type="ECO:0000256" key="7">
    <source>
        <dbReference type="ARBA" id="ARBA00022679"/>
    </source>
</evidence>
<dbReference type="FunFam" id="3.40.50.970:FF:000007">
    <property type="entry name" value="Acetolactate synthase"/>
    <property type="match status" value="1"/>
</dbReference>
<reference evidence="18 19" key="1">
    <citation type="submission" date="2020-08" db="EMBL/GenBank/DDBJ databases">
        <title>Genomic Encyclopedia of Type Strains, Phase IV (KMG-IV): sequencing the most valuable type-strain genomes for metagenomic binning, comparative biology and taxonomic classification.</title>
        <authorList>
            <person name="Goeker M."/>
        </authorList>
    </citation>
    <scope>NUCLEOTIDE SEQUENCE [LARGE SCALE GENOMIC DNA]</scope>
    <source>
        <strain evidence="18 19">YC6886</strain>
    </source>
</reference>
<keyword evidence="6" id="KW-0285">Flavoprotein</keyword>
<keyword evidence="10 14" id="KW-0460">Magnesium</keyword>
<comment type="cofactor">
    <cofactor evidence="14">
        <name>thiamine diphosphate</name>
        <dbReference type="ChEBI" id="CHEBI:58937"/>
    </cofactor>
    <text evidence="14">Binds 1 thiamine pyrophosphate per subunit.</text>
</comment>
<dbReference type="GO" id="GO:0009099">
    <property type="term" value="P:L-valine biosynthetic process"/>
    <property type="evidence" value="ECO:0007669"/>
    <property type="project" value="UniProtKB-UniPathway"/>
</dbReference>
<comment type="cofactor">
    <cofactor evidence="14">
        <name>Mg(2+)</name>
        <dbReference type="ChEBI" id="CHEBI:18420"/>
    </cofactor>
    <text evidence="14">Binds 1 Mg(2+) ion per subunit.</text>
</comment>
<protein>
    <recommendedName>
        <fullName evidence="4 14">Acetolactate synthase</fullName>
        <ecNumber evidence="4 14">2.2.1.6</ecNumber>
    </recommendedName>
</protein>
<evidence type="ECO:0000256" key="11">
    <source>
        <dbReference type="ARBA" id="ARBA00023052"/>
    </source>
</evidence>
<dbReference type="InterPro" id="IPR000399">
    <property type="entry name" value="TPP-bd_CS"/>
</dbReference>
<dbReference type="Pfam" id="PF00205">
    <property type="entry name" value="TPP_enzyme_M"/>
    <property type="match status" value="1"/>
</dbReference>
<keyword evidence="5 14" id="KW-0028">Amino-acid biosynthesis</keyword>
<dbReference type="Gene3D" id="3.40.50.1220">
    <property type="entry name" value="TPP-binding domain"/>
    <property type="match status" value="1"/>
</dbReference>
<dbReference type="Pfam" id="PF02775">
    <property type="entry name" value="TPP_enzyme_C"/>
    <property type="match status" value="1"/>
</dbReference>
<comment type="similarity">
    <text evidence="3 14">Belongs to the TPP enzyme family.</text>
</comment>
<name>A0A840V000_9BACT</name>
<feature type="domain" description="Thiamine pyrophosphate enzyme N-terminal TPP-binding" evidence="17">
    <location>
        <begin position="7"/>
        <end position="122"/>
    </location>
</feature>
<dbReference type="InterPro" id="IPR029061">
    <property type="entry name" value="THDP-binding"/>
</dbReference>
<evidence type="ECO:0000256" key="13">
    <source>
        <dbReference type="ARBA" id="ARBA00048670"/>
    </source>
</evidence>
<dbReference type="SUPFAM" id="SSF52467">
    <property type="entry name" value="DHS-like NAD/FAD-binding domain"/>
    <property type="match status" value="1"/>
</dbReference>
<feature type="domain" description="Thiamine pyrophosphate enzyme central" evidence="15">
    <location>
        <begin position="199"/>
        <end position="334"/>
    </location>
</feature>
<comment type="pathway">
    <text evidence="2 14">Amino-acid biosynthesis; L-valine biosynthesis; L-valine from pyruvate: step 1/4.</text>
</comment>
<evidence type="ECO:0000256" key="10">
    <source>
        <dbReference type="ARBA" id="ARBA00022842"/>
    </source>
</evidence>
<dbReference type="Proteomes" id="UP000557717">
    <property type="component" value="Unassembled WGS sequence"/>
</dbReference>
<dbReference type="CDD" id="cd02015">
    <property type="entry name" value="TPP_AHAS"/>
    <property type="match status" value="1"/>
</dbReference>
<comment type="caution">
    <text evidence="18">The sequence shown here is derived from an EMBL/GenBank/DDBJ whole genome shotgun (WGS) entry which is preliminary data.</text>
</comment>
<dbReference type="InterPro" id="IPR029035">
    <property type="entry name" value="DHS-like_NAD/FAD-binding_dom"/>
</dbReference>
<dbReference type="FunFam" id="3.40.50.1220:FF:000008">
    <property type="entry name" value="Acetolactate synthase"/>
    <property type="match status" value="1"/>
</dbReference>
<dbReference type="GO" id="GO:0030976">
    <property type="term" value="F:thiamine pyrophosphate binding"/>
    <property type="evidence" value="ECO:0007669"/>
    <property type="project" value="UniProtKB-UniRule"/>
</dbReference>
<evidence type="ECO:0000256" key="6">
    <source>
        <dbReference type="ARBA" id="ARBA00022630"/>
    </source>
</evidence>
<evidence type="ECO:0000256" key="8">
    <source>
        <dbReference type="ARBA" id="ARBA00022723"/>
    </source>
</evidence>
<dbReference type="InterPro" id="IPR012000">
    <property type="entry name" value="Thiamin_PyroP_enz_cen_dom"/>
</dbReference>
<evidence type="ECO:0000256" key="2">
    <source>
        <dbReference type="ARBA" id="ARBA00005025"/>
    </source>
</evidence>
<dbReference type="UniPathway" id="UPA00049">
    <property type="reaction ID" value="UER00059"/>
</dbReference>
<dbReference type="FunFam" id="3.40.50.970:FF:000016">
    <property type="entry name" value="Acetolactate synthase"/>
    <property type="match status" value="1"/>
</dbReference>
<evidence type="ECO:0000256" key="12">
    <source>
        <dbReference type="ARBA" id="ARBA00023304"/>
    </source>
</evidence>
<keyword evidence="19" id="KW-1185">Reference proteome</keyword>
<dbReference type="NCBIfam" id="TIGR00118">
    <property type="entry name" value="acolac_lg"/>
    <property type="match status" value="1"/>
</dbReference>
<proteinExistence type="inferred from homology"/>
<keyword evidence="9" id="KW-0274">FAD</keyword>
<dbReference type="InterPro" id="IPR012846">
    <property type="entry name" value="Acetolactate_synth_lsu"/>
</dbReference>
<keyword evidence="11 14" id="KW-0786">Thiamine pyrophosphate</keyword>
<sequence>MSKEQLDGAQALIKTLDELGIEYIFGYSGGAAIPIFDALETVKTKMKFILVRHEQGAVHMADGYARATGRPAAVLVTSGPGAGNTITGLMTAQMDSVPMIVLCGQTVSWMLGKDAFQEADIFGITTPVVKHNYLVKNTNDLPKVAREAYHIATTGRPGPVLIDIPKNISQAPFSGDLEPELDLPGYHPERAFQIDLSAVDEAVQLLAHSRRPIILAGQGAMISRAGEELMKLAETLQAPVTNTLLGKGVFPETHKLSLGMLGMHGTAYANKGMVEADLILNIGSRFDDRIIGQADKFGAHAKIIHIDIDPAEMGKMITPHVQIIGDAKAALIELNKRVSQLDTTEWISTIQGYKKKFPLSYKKQGGLRMQQVIEELYKQTEGKAIVTTDVGQHQMWAAQFFLNDRPYEWVSSGGAGTMGFGFPAAIGAQLACPEKTVISISGDGGFQMTLFELATAAIHKLPIKIVVLNNHYLGMVRQWQELFFENRESGVDLHGNPDFCKLASAYGIPSVNIKRPADVTRMIKKALAYNDGPILIHAECVKTDNVFPMIPAGAALEDMLTEPPKRKLAKPTGST</sequence>
<dbReference type="Gene3D" id="3.40.50.970">
    <property type="match status" value="2"/>
</dbReference>
<evidence type="ECO:0000256" key="1">
    <source>
        <dbReference type="ARBA" id="ARBA00004974"/>
    </source>
</evidence>
<dbReference type="UniPathway" id="UPA00047">
    <property type="reaction ID" value="UER00055"/>
</dbReference>
<dbReference type="PROSITE" id="PS00187">
    <property type="entry name" value="TPP_ENZYMES"/>
    <property type="match status" value="1"/>
</dbReference>
<dbReference type="GO" id="GO:0000287">
    <property type="term" value="F:magnesium ion binding"/>
    <property type="evidence" value="ECO:0007669"/>
    <property type="project" value="UniProtKB-UniRule"/>
</dbReference>
<dbReference type="RefSeq" id="WP_184016034.1">
    <property type="nucleotide sequence ID" value="NZ_JACHFD010000003.1"/>
</dbReference>